<dbReference type="RefSeq" id="WP_084021138.1">
    <property type="nucleotide sequence ID" value="NZ_CP016282.1"/>
</dbReference>
<gene>
    <name evidence="2" type="ORF">PA27867_2652</name>
</gene>
<evidence type="ECO:0000313" key="3">
    <source>
        <dbReference type="Proteomes" id="UP000092582"/>
    </source>
</evidence>
<reference evidence="2 3" key="1">
    <citation type="submission" date="2016-06" db="EMBL/GenBank/DDBJ databases">
        <title>Genome sequencing of Cryobacterium arcticum PAMC 27867.</title>
        <authorList>
            <person name="Lee J."/>
            <person name="Kim O.-S."/>
        </authorList>
    </citation>
    <scope>NUCLEOTIDE SEQUENCE [LARGE SCALE GENOMIC DNA]</scope>
    <source>
        <strain evidence="2 3">PAMC 27867</strain>
    </source>
</reference>
<feature type="transmembrane region" description="Helical" evidence="1">
    <location>
        <begin position="73"/>
        <end position="92"/>
    </location>
</feature>
<keyword evidence="3" id="KW-1185">Reference proteome</keyword>
<dbReference type="Pfam" id="PF10990">
    <property type="entry name" value="DUF2809"/>
    <property type="match status" value="1"/>
</dbReference>
<evidence type="ECO:0000256" key="1">
    <source>
        <dbReference type="SAM" id="Phobius"/>
    </source>
</evidence>
<proteinExistence type="predicted"/>
<sequence>MGRKIGTSDLGSVRPIFGMGDERDNPLLELAPVEPTAAQLIVRRRLTLAAAAGLILITGLVVTYATVGFVGDLVGDALYAVLIFLLVSFILVRMNSWRVAFIAILICASIELFQLTGLPVEIATVFPPARFVLGTAFDPLDLVAYIVGVLVAAGVTTWRRLD</sequence>
<accession>A0A1B1BML0</accession>
<evidence type="ECO:0000313" key="2">
    <source>
        <dbReference type="EMBL" id="ANP73593.1"/>
    </source>
</evidence>
<feature type="transmembrane region" description="Helical" evidence="1">
    <location>
        <begin position="99"/>
        <end position="122"/>
    </location>
</feature>
<dbReference type="STRING" id="670052.PA27867_2652"/>
<feature type="transmembrane region" description="Helical" evidence="1">
    <location>
        <begin position="46"/>
        <end position="67"/>
    </location>
</feature>
<evidence type="ECO:0008006" key="4">
    <source>
        <dbReference type="Google" id="ProtNLM"/>
    </source>
</evidence>
<dbReference type="OrthoDB" id="3874273at2"/>
<dbReference type="KEGG" id="cart:PA27867_2652"/>
<protein>
    <recommendedName>
        <fullName evidence="4">DUF2809 domain-containing protein</fullName>
    </recommendedName>
</protein>
<dbReference type="PATRIC" id="fig|670052.7.peg.2724"/>
<dbReference type="EMBL" id="CP016282">
    <property type="protein sequence ID" value="ANP73593.1"/>
    <property type="molecule type" value="Genomic_DNA"/>
</dbReference>
<keyword evidence="1" id="KW-1133">Transmembrane helix</keyword>
<dbReference type="AlphaFoldDB" id="A0A1B1BML0"/>
<keyword evidence="1" id="KW-0812">Transmembrane</keyword>
<dbReference type="Proteomes" id="UP000092582">
    <property type="component" value="Chromosome 1"/>
</dbReference>
<feature type="transmembrane region" description="Helical" evidence="1">
    <location>
        <begin position="142"/>
        <end position="161"/>
    </location>
</feature>
<dbReference type="InterPro" id="IPR021257">
    <property type="entry name" value="DUF2809"/>
</dbReference>
<name>A0A1B1BML0_9MICO</name>
<organism evidence="2 3">
    <name type="scientific">Cryobacterium arcticum</name>
    <dbReference type="NCBI Taxonomy" id="670052"/>
    <lineage>
        <taxon>Bacteria</taxon>
        <taxon>Bacillati</taxon>
        <taxon>Actinomycetota</taxon>
        <taxon>Actinomycetes</taxon>
        <taxon>Micrococcales</taxon>
        <taxon>Microbacteriaceae</taxon>
        <taxon>Cryobacterium</taxon>
    </lineage>
</organism>
<keyword evidence="1" id="KW-0472">Membrane</keyword>